<evidence type="ECO:0000256" key="1">
    <source>
        <dbReference type="SAM" id="MobiDB-lite"/>
    </source>
</evidence>
<feature type="transmembrane region" description="Helical" evidence="2">
    <location>
        <begin position="13"/>
        <end position="38"/>
    </location>
</feature>
<name>A0A3N0XTC9_ANAGA</name>
<keyword evidence="4" id="KW-1185">Reference proteome</keyword>
<keyword evidence="2" id="KW-0812">Transmembrane</keyword>
<feature type="region of interest" description="Disordered" evidence="1">
    <location>
        <begin position="73"/>
        <end position="110"/>
    </location>
</feature>
<dbReference type="Proteomes" id="UP000281406">
    <property type="component" value="Unassembled WGS sequence"/>
</dbReference>
<accession>A0A3N0XTC9</accession>
<evidence type="ECO:0000313" key="3">
    <source>
        <dbReference type="EMBL" id="ROJ36047.1"/>
    </source>
</evidence>
<comment type="caution">
    <text evidence="3">The sequence shown here is derived from an EMBL/GenBank/DDBJ whole genome shotgun (WGS) entry which is preliminary data.</text>
</comment>
<evidence type="ECO:0000256" key="2">
    <source>
        <dbReference type="SAM" id="Phobius"/>
    </source>
</evidence>
<dbReference type="AlphaFoldDB" id="A0A3N0XTC9"/>
<protein>
    <submittedName>
        <fullName evidence="3">Microtubule-actin cross-linking factor 1</fullName>
    </submittedName>
</protein>
<feature type="region of interest" description="Disordered" evidence="1">
    <location>
        <begin position="298"/>
        <end position="329"/>
    </location>
</feature>
<dbReference type="OrthoDB" id="18740at2759"/>
<evidence type="ECO:0000313" key="4">
    <source>
        <dbReference type="Proteomes" id="UP000281406"/>
    </source>
</evidence>
<reference evidence="3 4" key="1">
    <citation type="submission" date="2018-10" db="EMBL/GenBank/DDBJ databases">
        <title>Genome assembly for a Yunnan-Guizhou Plateau 3E fish, Anabarilius grahami (Regan), and its evolutionary and genetic applications.</title>
        <authorList>
            <person name="Jiang W."/>
        </authorList>
    </citation>
    <scope>NUCLEOTIDE SEQUENCE [LARGE SCALE GENOMIC DNA]</scope>
    <source>
        <strain evidence="3">AG-KIZ</strain>
        <tissue evidence="3">Muscle</tissue>
    </source>
</reference>
<proteinExistence type="predicted"/>
<dbReference type="EMBL" id="RJVU01061435">
    <property type="protein sequence ID" value="ROJ36047.1"/>
    <property type="molecule type" value="Genomic_DNA"/>
</dbReference>
<organism evidence="3 4">
    <name type="scientific">Anabarilius grahami</name>
    <name type="common">Kanglang fish</name>
    <name type="synonym">Barilius grahami</name>
    <dbReference type="NCBI Taxonomy" id="495550"/>
    <lineage>
        <taxon>Eukaryota</taxon>
        <taxon>Metazoa</taxon>
        <taxon>Chordata</taxon>
        <taxon>Craniata</taxon>
        <taxon>Vertebrata</taxon>
        <taxon>Euteleostomi</taxon>
        <taxon>Actinopterygii</taxon>
        <taxon>Neopterygii</taxon>
        <taxon>Teleostei</taxon>
        <taxon>Ostariophysi</taxon>
        <taxon>Cypriniformes</taxon>
        <taxon>Xenocyprididae</taxon>
        <taxon>Xenocypridinae</taxon>
        <taxon>Xenocypridinae incertae sedis</taxon>
        <taxon>Anabarilius</taxon>
    </lineage>
</organism>
<keyword evidence="2" id="KW-0472">Membrane</keyword>
<feature type="compositionally biased region" description="Basic residues" evidence="1">
    <location>
        <begin position="76"/>
        <end position="86"/>
    </location>
</feature>
<sequence>MIAAAFLVLLRPLSIQCVLLLLLLLIGTVATILFLCCWHRKLRNEKIPIKSVLTRRSRSREAGFRPHHFRSEACRHSPRHARRSARARVSEEKPLIESEPDSSGAVRKRRVKKRVQPEFYHSVQLTPTRKPEPMRFILVLRSTSELLQEPVRFILVLRSTFKLPQEPMRFILVLRSTFELPQEPMRFILVLRSTFELPQEPMRFILALHSTSELQQEPMRFILVLRSTSELLQEPVRFILVLRSTSELPQEPMRFILVLRSTFKLPQEPMRFILSSGSGNASLRCSMSSSADFSDDEDYSVKSGSVSPAPGDTLPWNLPRHERSKRKIQGGSVLDPAERAVLRIAGRNPTYPTLTAPINIHSLAL</sequence>
<gene>
    <name evidence="3" type="ORF">DPX16_12672</name>
</gene>
<keyword evidence="2" id="KW-1133">Transmembrane helix</keyword>